<dbReference type="Pfam" id="PF00512">
    <property type="entry name" value="HisKA"/>
    <property type="match status" value="1"/>
</dbReference>
<dbReference type="CDD" id="cd00082">
    <property type="entry name" value="HisKA"/>
    <property type="match status" value="1"/>
</dbReference>
<keyword evidence="8" id="KW-1133">Transmembrane helix</keyword>
<dbReference type="PROSITE" id="PS50109">
    <property type="entry name" value="HIS_KIN"/>
    <property type="match status" value="1"/>
</dbReference>
<keyword evidence="11" id="KW-1185">Reference proteome</keyword>
<evidence type="ECO:0000313" key="10">
    <source>
        <dbReference type="EMBL" id="MBU5592977.1"/>
    </source>
</evidence>
<proteinExistence type="predicted"/>
<dbReference type="RefSeq" id="WP_216457669.1">
    <property type="nucleotide sequence ID" value="NZ_JAHLQL010000006.1"/>
</dbReference>
<dbReference type="InterPro" id="IPR003594">
    <property type="entry name" value="HATPase_dom"/>
</dbReference>
<comment type="subcellular location">
    <subcellularLocation>
        <location evidence="2">Membrane</location>
    </subcellularLocation>
</comment>
<accession>A0ABS6F383</accession>
<dbReference type="CDD" id="cd00075">
    <property type="entry name" value="HATPase"/>
    <property type="match status" value="1"/>
</dbReference>
<evidence type="ECO:0000313" key="11">
    <source>
        <dbReference type="Proteomes" id="UP000736583"/>
    </source>
</evidence>
<keyword evidence="8" id="KW-0472">Membrane</keyword>
<dbReference type="EMBL" id="JAHLQL010000006">
    <property type="protein sequence ID" value="MBU5592977.1"/>
    <property type="molecule type" value="Genomic_DNA"/>
</dbReference>
<keyword evidence="8" id="KW-0812">Transmembrane</keyword>
<dbReference type="InterPro" id="IPR003661">
    <property type="entry name" value="HisK_dim/P_dom"/>
</dbReference>
<evidence type="ECO:0000256" key="6">
    <source>
        <dbReference type="ARBA" id="ARBA00022777"/>
    </source>
</evidence>
<evidence type="ECO:0000256" key="1">
    <source>
        <dbReference type="ARBA" id="ARBA00000085"/>
    </source>
</evidence>
<dbReference type="SMART" id="SM00387">
    <property type="entry name" value="HATPase_c"/>
    <property type="match status" value="1"/>
</dbReference>
<evidence type="ECO:0000256" key="2">
    <source>
        <dbReference type="ARBA" id="ARBA00004370"/>
    </source>
</evidence>
<evidence type="ECO:0000256" key="7">
    <source>
        <dbReference type="ARBA" id="ARBA00023012"/>
    </source>
</evidence>
<name>A0ABS6F383_9CLOT</name>
<evidence type="ECO:0000256" key="3">
    <source>
        <dbReference type="ARBA" id="ARBA00012438"/>
    </source>
</evidence>
<keyword evidence="5" id="KW-0808">Transferase</keyword>
<gene>
    <name evidence="10" type="ORF">KQI89_14595</name>
</gene>
<comment type="catalytic activity">
    <reaction evidence="1">
        <text>ATP + protein L-histidine = ADP + protein N-phospho-L-histidine.</text>
        <dbReference type="EC" id="2.7.13.3"/>
    </reaction>
</comment>
<evidence type="ECO:0000256" key="4">
    <source>
        <dbReference type="ARBA" id="ARBA00022553"/>
    </source>
</evidence>
<dbReference type="InterPro" id="IPR005467">
    <property type="entry name" value="His_kinase_dom"/>
</dbReference>
<evidence type="ECO:0000256" key="5">
    <source>
        <dbReference type="ARBA" id="ARBA00022679"/>
    </source>
</evidence>
<keyword evidence="6 10" id="KW-0418">Kinase</keyword>
<dbReference type="PANTHER" id="PTHR45453:SF1">
    <property type="entry name" value="PHOSPHATE REGULON SENSOR PROTEIN PHOR"/>
    <property type="match status" value="1"/>
</dbReference>
<evidence type="ECO:0000256" key="8">
    <source>
        <dbReference type="SAM" id="Phobius"/>
    </source>
</evidence>
<dbReference type="InterPro" id="IPR050351">
    <property type="entry name" value="BphY/WalK/GraS-like"/>
</dbReference>
<dbReference type="Proteomes" id="UP000736583">
    <property type="component" value="Unassembled WGS sequence"/>
</dbReference>
<keyword evidence="7" id="KW-0902">Two-component regulatory system</keyword>
<feature type="transmembrane region" description="Helical" evidence="8">
    <location>
        <begin position="12"/>
        <end position="35"/>
    </location>
</feature>
<protein>
    <recommendedName>
        <fullName evidence="3">histidine kinase</fullName>
        <ecNumber evidence="3">2.7.13.3</ecNumber>
    </recommendedName>
</protein>
<feature type="transmembrane region" description="Helical" evidence="8">
    <location>
        <begin position="159"/>
        <end position="178"/>
    </location>
</feature>
<keyword evidence="4" id="KW-0597">Phosphoprotein</keyword>
<dbReference type="Pfam" id="PF02518">
    <property type="entry name" value="HATPase_c"/>
    <property type="match status" value="1"/>
</dbReference>
<comment type="caution">
    <text evidence="10">The sequence shown here is derived from an EMBL/GenBank/DDBJ whole genome shotgun (WGS) entry which is preliminary data.</text>
</comment>
<organism evidence="10 11">
    <name type="scientific">Clostridium simiarum</name>
    <dbReference type="NCBI Taxonomy" id="2841506"/>
    <lineage>
        <taxon>Bacteria</taxon>
        <taxon>Bacillati</taxon>
        <taxon>Bacillota</taxon>
        <taxon>Clostridia</taxon>
        <taxon>Eubacteriales</taxon>
        <taxon>Clostridiaceae</taxon>
        <taxon>Clostridium</taxon>
    </lineage>
</organism>
<dbReference type="PANTHER" id="PTHR45453">
    <property type="entry name" value="PHOSPHATE REGULON SENSOR PROTEIN PHOR"/>
    <property type="match status" value="1"/>
</dbReference>
<reference evidence="10 11" key="1">
    <citation type="submission" date="2021-06" db="EMBL/GenBank/DDBJ databases">
        <authorList>
            <person name="Sun Q."/>
            <person name="Li D."/>
        </authorList>
    </citation>
    <scope>NUCLEOTIDE SEQUENCE [LARGE SCALE GENOMIC DNA]</scope>
    <source>
        <strain evidence="10 11">MSJ-4</strain>
    </source>
</reference>
<feature type="domain" description="Histidine kinase" evidence="9">
    <location>
        <begin position="244"/>
        <end position="463"/>
    </location>
</feature>
<sequence>MKSVPKLIKRFVGILLLSSFLILFFNFIAVAVIGYNQTSIGSPWTIAEETSKGLSQRDNGYTLSEEVNLNLKDIGIWAILIDNDTGKVIWHTDNLPEEIPLEYSISDIATLTRGYVKAYPTFTSDYNDNLIVLGFPKTSYWKHMYNSWDYNLIANFPKIALGVILGNILVIFLIYMVANTKLLKSVNPILKAIEELPNEKDVHIKEKGVLSEIATYINSTSDILQTKNSQLKKKETARANWIAGVSHDIRTPLSMVMGYAGQLEEAEHLCEDERQKASLIRKQSQRMKNLINDLNLASKLEYNMQPVNFEKVNAIALIRQVVVDFINSDIQDKYPIEWNTEENLICCNINCDASLIKRAVTNLIQNSQNHNLKGCEIFVEVKQVNNQCIISIDDNGIGIDDEKLKKIKNTPHYMVCDNNVTHQQHGLGLLIVKQIVSSHNGSVEFNHSSFGGFSTVITLPLSE</sequence>
<dbReference type="GO" id="GO:0016301">
    <property type="term" value="F:kinase activity"/>
    <property type="evidence" value="ECO:0007669"/>
    <property type="project" value="UniProtKB-KW"/>
</dbReference>
<dbReference type="EC" id="2.7.13.3" evidence="3"/>
<dbReference type="SMART" id="SM00388">
    <property type="entry name" value="HisKA"/>
    <property type="match status" value="1"/>
</dbReference>
<evidence type="ECO:0000259" key="9">
    <source>
        <dbReference type="PROSITE" id="PS50109"/>
    </source>
</evidence>